<evidence type="ECO:0000313" key="4">
    <source>
        <dbReference type="EMBL" id="KAK7065074.1"/>
    </source>
</evidence>
<keyword evidence="5" id="KW-1185">Reference proteome</keyword>
<proteinExistence type="predicted"/>
<dbReference type="InterPro" id="IPR036812">
    <property type="entry name" value="NAD(P)_OxRdtase_dom_sf"/>
</dbReference>
<accession>A0AAW0EHY3</accession>
<dbReference type="Gene3D" id="3.20.20.100">
    <property type="entry name" value="NADP-dependent oxidoreductase domain"/>
    <property type="match status" value="1"/>
</dbReference>
<dbReference type="InterPro" id="IPR023210">
    <property type="entry name" value="NADP_OxRdtase_dom"/>
</dbReference>
<evidence type="ECO:0000256" key="2">
    <source>
        <dbReference type="SAM" id="Phobius"/>
    </source>
</evidence>
<dbReference type="Pfam" id="PF00248">
    <property type="entry name" value="Aldo_ket_red"/>
    <property type="match status" value="1"/>
</dbReference>
<dbReference type="Proteomes" id="UP001362999">
    <property type="component" value="Unassembled WGS sequence"/>
</dbReference>
<evidence type="ECO:0000313" key="5">
    <source>
        <dbReference type="Proteomes" id="UP001362999"/>
    </source>
</evidence>
<sequence>MSSATRQLGNSTFNAIGFGAMGISTFYGAVESDEERFKVLDAAHAAGCTFWDSSDLYGDSEELIGKWFKRTGKRADIFLCSKYGFRLPSFEIDGSPAYTKQAIDASLKKLGVDCIDLYYLHVGCG</sequence>
<dbReference type="GO" id="GO:0005737">
    <property type="term" value="C:cytoplasm"/>
    <property type="evidence" value="ECO:0007669"/>
    <property type="project" value="TreeGrafter"/>
</dbReference>
<keyword evidence="1" id="KW-0560">Oxidoreductase</keyword>
<dbReference type="PANTHER" id="PTHR43625">
    <property type="entry name" value="AFLATOXIN B1 ALDEHYDE REDUCTASE"/>
    <property type="match status" value="1"/>
</dbReference>
<feature type="transmembrane region" description="Helical" evidence="2">
    <location>
        <begin position="12"/>
        <end position="30"/>
    </location>
</feature>
<name>A0AAW0EHY3_9AGAR</name>
<dbReference type="AlphaFoldDB" id="A0AAW0EHY3"/>
<dbReference type="PANTHER" id="PTHR43625:SF40">
    <property type="entry name" value="ALDO-KETO REDUCTASE YAKC [NADP(+)]"/>
    <property type="match status" value="1"/>
</dbReference>
<protein>
    <submittedName>
        <fullName evidence="4">NADP-dependent oxidoreductase domain-containing protein</fullName>
    </submittedName>
</protein>
<feature type="domain" description="NADP-dependent oxidoreductase" evidence="3">
    <location>
        <begin position="15"/>
        <end position="121"/>
    </location>
</feature>
<dbReference type="InterPro" id="IPR050791">
    <property type="entry name" value="Aldo-Keto_reductase"/>
</dbReference>
<reference evidence="4 5" key="1">
    <citation type="journal article" date="2024" name="J Genomics">
        <title>Draft genome sequencing and assembly of Favolaschia claudopus CIRM-BRFM 2984 isolated from oak limbs.</title>
        <authorList>
            <person name="Navarro D."/>
            <person name="Drula E."/>
            <person name="Chaduli D."/>
            <person name="Cazenave R."/>
            <person name="Ahrendt S."/>
            <person name="Wang J."/>
            <person name="Lipzen A."/>
            <person name="Daum C."/>
            <person name="Barry K."/>
            <person name="Grigoriev I.V."/>
            <person name="Favel A."/>
            <person name="Rosso M.N."/>
            <person name="Martin F."/>
        </authorList>
    </citation>
    <scope>NUCLEOTIDE SEQUENCE [LARGE SCALE GENOMIC DNA]</scope>
    <source>
        <strain evidence="4 5">CIRM-BRFM 2984</strain>
    </source>
</reference>
<dbReference type="SUPFAM" id="SSF51430">
    <property type="entry name" value="NAD(P)-linked oxidoreductase"/>
    <property type="match status" value="1"/>
</dbReference>
<keyword evidence="2" id="KW-1133">Transmembrane helix</keyword>
<keyword evidence="2" id="KW-0472">Membrane</keyword>
<evidence type="ECO:0000256" key="1">
    <source>
        <dbReference type="ARBA" id="ARBA00023002"/>
    </source>
</evidence>
<dbReference type="EMBL" id="JAWWNJ010000001">
    <property type="protein sequence ID" value="KAK7065074.1"/>
    <property type="molecule type" value="Genomic_DNA"/>
</dbReference>
<dbReference type="GO" id="GO:0016491">
    <property type="term" value="F:oxidoreductase activity"/>
    <property type="evidence" value="ECO:0007669"/>
    <property type="project" value="UniProtKB-KW"/>
</dbReference>
<gene>
    <name evidence="4" type="ORF">R3P38DRAFT_2491078</name>
</gene>
<comment type="caution">
    <text evidence="4">The sequence shown here is derived from an EMBL/GenBank/DDBJ whole genome shotgun (WGS) entry which is preliminary data.</text>
</comment>
<organism evidence="4 5">
    <name type="scientific">Favolaschia claudopus</name>
    <dbReference type="NCBI Taxonomy" id="2862362"/>
    <lineage>
        <taxon>Eukaryota</taxon>
        <taxon>Fungi</taxon>
        <taxon>Dikarya</taxon>
        <taxon>Basidiomycota</taxon>
        <taxon>Agaricomycotina</taxon>
        <taxon>Agaricomycetes</taxon>
        <taxon>Agaricomycetidae</taxon>
        <taxon>Agaricales</taxon>
        <taxon>Marasmiineae</taxon>
        <taxon>Mycenaceae</taxon>
        <taxon>Favolaschia</taxon>
    </lineage>
</organism>
<keyword evidence="2" id="KW-0812">Transmembrane</keyword>
<evidence type="ECO:0000259" key="3">
    <source>
        <dbReference type="Pfam" id="PF00248"/>
    </source>
</evidence>